<gene>
    <name evidence="3" type="ORF">Dsin_021879</name>
</gene>
<feature type="compositionally biased region" description="Polar residues" evidence="1">
    <location>
        <begin position="25"/>
        <end position="39"/>
    </location>
</feature>
<proteinExistence type="predicted"/>
<feature type="transmembrane region" description="Helical" evidence="2">
    <location>
        <begin position="211"/>
        <end position="237"/>
    </location>
</feature>
<dbReference type="EMBL" id="JANJYJ010000007">
    <property type="protein sequence ID" value="KAK3198464.1"/>
    <property type="molecule type" value="Genomic_DNA"/>
</dbReference>
<sequence>MANSRDDDGSDHVQNQNLPSKDVNSRGNQSTGIPGNKSQSVVVHNNQLAGLTPEALQHIQTVLRRVIEDMARQWITFSTTVEITSSYDLSTLIVPPAQRYPQSPARDHHPSAFLALKASQMLAEGTSRDDRSKRNQKRKESSSRSKGDKAINTIFRGPHTGRSNRERMTEIALYLDQQLTILLSISSRVHRYTFIYANTSAVVRRSLWQSLWVMVSLVSFPGFGALLLLVGLSRVLLEDRPTIMDHIISYYFDLFSSVFSRVSRGLSIIDDVLPSLVTAVENAFLTSVPSTDDIHDAVFAIYATSSPGLDGFSGRFYQRCWDVVGSDVDLAVQDFFITGVIFPSLNSSFIVLLPKLRDSILID</sequence>
<keyword evidence="2" id="KW-1133">Transmembrane helix</keyword>
<dbReference type="Proteomes" id="UP001281410">
    <property type="component" value="Unassembled WGS sequence"/>
</dbReference>
<reference evidence="3" key="1">
    <citation type="journal article" date="2023" name="Plant J.">
        <title>Genome sequences and population genomics provide insights into the demographic history, inbreeding, and mutation load of two 'living fossil' tree species of Dipteronia.</title>
        <authorList>
            <person name="Feng Y."/>
            <person name="Comes H.P."/>
            <person name="Chen J."/>
            <person name="Zhu S."/>
            <person name="Lu R."/>
            <person name="Zhang X."/>
            <person name="Li P."/>
            <person name="Qiu J."/>
            <person name="Olsen K.M."/>
            <person name="Qiu Y."/>
        </authorList>
    </citation>
    <scope>NUCLEOTIDE SEQUENCE</scope>
    <source>
        <strain evidence="3">NBL</strain>
    </source>
</reference>
<evidence type="ECO:0000313" key="3">
    <source>
        <dbReference type="EMBL" id="KAK3198464.1"/>
    </source>
</evidence>
<keyword evidence="4" id="KW-1185">Reference proteome</keyword>
<evidence type="ECO:0000313" key="4">
    <source>
        <dbReference type="Proteomes" id="UP001281410"/>
    </source>
</evidence>
<name>A0AAE0A104_9ROSI</name>
<accession>A0AAE0A104</accession>
<feature type="region of interest" description="Disordered" evidence="1">
    <location>
        <begin position="123"/>
        <end position="162"/>
    </location>
</feature>
<feature type="region of interest" description="Disordered" evidence="1">
    <location>
        <begin position="1"/>
        <end position="39"/>
    </location>
</feature>
<organism evidence="3 4">
    <name type="scientific">Dipteronia sinensis</name>
    <dbReference type="NCBI Taxonomy" id="43782"/>
    <lineage>
        <taxon>Eukaryota</taxon>
        <taxon>Viridiplantae</taxon>
        <taxon>Streptophyta</taxon>
        <taxon>Embryophyta</taxon>
        <taxon>Tracheophyta</taxon>
        <taxon>Spermatophyta</taxon>
        <taxon>Magnoliopsida</taxon>
        <taxon>eudicotyledons</taxon>
        <taxon>Gunneridae</taxon>
        <taxon>Pentapetalae</taxon>
        <taxon>rosids</taxon>
        <taxon>malvids</taxon>
        <taxon>Sapindales</taxon>
        <taxon>Sapindaceae</taxon>
        <taxon>Hippocastanoideae</taxon>
        <taxon>Acereae</taxon>
        <taxon>Dipteronia</taxon>
    </lineage>
</organism>
<protein>
    <submittedName>
        <fullName evidence="3">Uncharacterized protein</fullName>
    </submittedName>
</protein>
<evidence type="ECO:0000256" key="1">
    <source>
        <dbReference type="SAM" id="MobiDB-lite"/>
    </source>
</evidence>
<feature type="compositionally biased region" description="Basic and acidic residues" evidence="1">
    <location>
        <begin position="126"/>
        <end position="149"/>
    </location>
</feature>
<feature type="compositionally biased region" description="Basic and acidic residues" evidence="1">
    <location>
        <begin position="1"/>
        <end position="11"/>
    </location>
</feature>
<dbReference type="AlphaFoldDB" id="A0AAE0A104"/>
<keyword evidence="2" id="KW-0812">Transmembrane</keyword>
<comment type="caution">
    <text evidence="3">The sequence shown here is derived from an EMBL/GenBank/DDBJ whole genome shotgun (WGS) entry which is preliminary data.</text>
</comment>
<keyword evidence="2" id="KW-0472">Membrane</keyword>
<evidence type="ECO:0000256" key="2">
    <source>
        <dbReference type="SAM" id="Phobius"/>
    </source>
</evidence>